<evidence type="ECO:0000256" key="6">
    <source>
        <dbReference type="ARBA" id="ARBA00023136"/>
    </source>
</evidence>
<dbReference type="PANTHER" id="PTHR21230">
    <property type="entry name" value="VESICLE TRANSPORT V-SNARE PROTEIN VTI1-RELATED"/>
    <property type="match status" value="1"/>
</dbReference>
<dbReference type="GO" id="GO:0015031">
    <property type="term" value="P:protein transport"/>
    <property type="evidence" value="ECO:0007669"/>
    <property type="project" value="UniProtKB-KW"/>
</dbReference>
<keyword evidence="2" id="KW-0813">Transport</keyword>
<evidence type="ECO:0000256" key="5">
    <source>
        <dbReference type="ARBA" id="ARBA00022989"/>
    </source>
</evidence>
<sequence>MNSLFNAALKQSSALRRDLDAFAESPATTSPAVQGQISASLTSFSRTIDDYSSLSKQELIPAKQELAFERLKNFRTELADYRQLFDRLRKEREDAQSTSNRNELLGRRPHHASTPENPYAQSNLPQSSPFANPNYPHHRSSPSGSGFSGGPADYTRENHALREQSFFSNTNSQLDEFLDRGRAVLGDLGQQREMLKGTQRRLYSVANTLGVSGDTIRTIERRAKQDKWIFWGGVHNHRHPHTFNDARHCHYATRRDSDSPRAQGQCHSRPILLLLLQGTSKQRKGQRPTYEYGAKGGYKYYHTSNDMKCWRSTHPMNDCFMDCCEAEEKKAKAKAYSCGISYDC</sequence>
<dbReference type="GO" id="GO:0031902">
    <property type="term" value="C:late endosome membrane"/>
    <property type="evidence" value="ECO:0007669"/>
    <property type="project" value="TreeGrafter"/>
</dbReference>
<dbReference type="FunFam" id="1.20.5.110:FF:000054">
    <property type="entry name" value="Protein transport protein BOS1"/>
    <property type="match status" value="1"/>
</dbReference>
<dbReference type="VEuPathDB" id="FungiDB:EMCG_00433"/>
<evidence type="ECO:0000256" key="2">
    <source>
        <dbReference type="ARBA" id="ARBA00022448"/>
    </source>
</evidence>
<evidence type="ECO:0000313" key="9">
    <source>
        <dbReference type="Proteomes" id="UP000034164"/>
    </source>
</evidence>
<evidence type="ECO:0000256" key="7">
    <source>
        <dbReference type="SAM" id="MobiDB-lite"/>
    </source>
</evidence>
<dbReference type="EMBL" id="LCZI01001147">
    <property type="protein sequence ID" value="KKZ62266.1"/>
    <property type="molecule type" value="Genomic_DNA"/>
</dbReference>
<dbReference type="GO" id="GO:0005484">
    <property type="term" value="F:SNAP receptor activity"/>
    <property type="evidence" value="ECO:0007669"/>
    <property type="project" value="TreeGrafter"/>
</dbReference>
<dbReference type="GO" id="GO:0006888">
    <property type="term" value="P:endoplasmic reticulum to Golgi vesicle-mediated transport"/>
    <property type="evidence" value="ECO:0007669"/>
    <property type="project" value="TreeGrafter"/>
</dbReference>
<organism evidence="8 9">
    <name type="scientific">[Emmonsia] crescens</name>
    <dbReference type="NCBI Taxonomy" id="73230"/>
    <lineage>
        <taxon>Eukaryota</taxon>
        <taxon>Fungi</taxon>
        <taxon>Dikarya</taxon>
        <taxon>Ascomycota</taxon>
        <taxon>Pezizomycotina</taxon>
        <taxon>Eurotiomycetes</taxon>
        <taxon>Eurotiomycetidae</taxon>
        <taxon>Onygenales</taxon>
        <taxon>Ajellomycetaceae</taxon>
        <taxon>Emergomyces</taxon>
    </lineage>
</organism>
<dbReference type="SUPFAM" id="SSF58038">
    <property type="entry name" value="SNARE fusion complex"/>
    <property type="match status" value="1"/>
</dbReference>
<dbReference type="GO" id="GO:0000149">
    <property type="term" value="F:SNARE binding"/>
    <property type="evidence" value="ECO:0007669"/>
    <property type="project" value="TreeGrafter"/>
</dbReference>
<keyword evidence="5" id="KW-1133">Transmembrane helix</keyword>
<comment type="subcellular location">
    <subcellularLocation>
        <location evidence="1">Membrane</location>
        <topology evidence="1">Single-pass type IV membrane protein</topology>
    </subcellularLocation>
</comment>
<proteinExistence type="predicted"/>
<evidence type="ECO:0000256" key="4">
    <source>
        <dbReference type="ARBA" id="ARBA00022927"/>
    </source>
</evidence>
<keyword evidence="3" id="KW-0812">Transmembrane</keyword>
<dbReference type="GO" id="GO:0016746">
    <property type="term" value="F:acyltransferase activity"/>
    <property type="evidence" value="ECO:0007669"/>
    <property type="project" value="UniProtKB-KW"/>
</dbReference>
<feature type="compositionally biased region" description="Polar residues" evidence="7">
    <location>
        <begin position="114"/>
        <end position="131"/>
    </location>
</feature>
<protein>
    <submittedName>
        <fullName evidence="8">Isopenicillin-N N-acyltransferase</fullName>
    </submittedName>
</protein>
<dbReference type="GO" id="GO:0012507">
    <property type="term" value="C:ER to Golgi transport vesicle membrane"/>
    <property type="evidence" value="ECO:0007669"/>
    <property type="project" value="TreeGrafter"/>
</dbReference>
<dbReference type="OrthoDB" id="158360at2759"/>
<gene>
    <name evidence="8" type="ORF">EMCG_00433</name>
</gene>
<accession>A0A0G2J8I0</accession>
<dbReference type="Pfam" id="PF12352">
    <property type="entry name" value="V-SNARE_C"/>
    <property type="match status" value="1"/>
</dbReference>
<evidence type="ECO:0000256" key="1">
    <source>
        <dbReference type="ARBA" id="ARBA00004211"/>
    </source>
</evidence>
<dbReference type="GO" id="GO:0005794">
    <property type="term" value="C:Golgi apparatus"/>
    <property type="evidence" value="ECO:0007669"/>
    <property type="project" value="TreeGrafter"/>
</dbReference>
<dbReference type="Proteomes" id="UP000034164">
    <property type="component" value="Unassembled WGS sequence"/>
</dbReference>
<keyword evidence="6" id="KW-0472">Membrane</keyword>
<feature type="region of interest" description="Disordered" evidence="7">
    <location>
        <begin position="91"/>
        <end position="155"/>
    </location>
</feature>
<dbReference type="PANTHER" id="PTHR21230:SF1">
    <property type="entry name" value="GOLGI SNAP RECEPTOR COMPLEX MEMBER 2"/>
    <property type="match status" value="1"/>
</dbReference>
<dbReference type="Gene3D" id="1.20.5.110">
    <property type="match status" value="1"/>
</dbReference>
<dbReference type="GO" id="GO:0031201">
    <property type="term" value="C:SNARE complex"/>
    <property type="evidence" value="ECO:0007669"/>
    <property type="project" value="TreeGrafter"/>
</dbReference>
<dbReference type="GO" id="GO:0005789">
    <property type="term" value="C:endoplasmic reticulum membrane"/>
    <property type="evidence" value="ECO:0007669"/>
    <property type="project" value="TreeGrafter"/>
</dbReference>
<dbReference type="AlphaFoldDB" id="A0A0G2J8I0"/>
<name>A0A0G2J8I0_9EURO</name>
<dbReference type="GO" id="GO:0006906">
    <property type="term" value="P:vesicle fusion"/>
    <property type="evidence" value="ECO:0007669"/>
    <property type="project" value="TreeGrafter"/>
</dbReference>
<dbReference type="CDD" id="cd15863">
    <property type="entry name" value="SNARE_GS27"/>
    <property type="match status" value="1"/>
</dbReference>
<reference evidence="9" key="1">
    <citation type="journal article" date="2015" name="PLoS Genet.">
        <title>The dynamic genome and transcriptome of the human fungal pathogen Blastomyces and close relative Emmonsia.</title>
        <authorList>
            <person name="Munoz J.F."/>
            <person name="Gauthier G.M."/>
            <person name="Desjardins C.A."/>
            <person name="Gallo J.E."/>
            <person name="Holder J."/>
            <person name="Sullivan T.D."/>
            <person name="Marty A.J."/>
            <person name="Carmen J.C."/>
            <person name="Chen Z."/>
            <person name="Ding L."/>
            <person name="Gujja S."/>
            <person name="Magrini V."/>
            <person name="Misas E."/>
            <person name="Mitreva M."/>
            <person name="Priest M."/>
            <person name="Saif S."/>
            <person name="Whiston E.A."/>
            <person name="Young S."/>
            <person name="Zeng Q."/>
            <person name="Goldman W.E."/>
            <person name="Mardis E.R."/>
            <person name="Taylor J.W."/>
            <person name="McEwen J.G."/>
            <person name="Clay O.K."/>
            <person name="Klein B.S."/>
            <person name="Cuomo C.A."/>
        </authorList>
    </citation>
    <scope>NUCLEOTIDE SEQUENCE [LARGE SCALE GENOMIC DNA]</scope>
    <source>
        <strain evidence="9">UAMH 3008</strain>
    </source>
</reference>
<evidence type="ECO:0000313" key="8">
    <source>
        <dbReference type="EMBL" id="KKZ62266.1"/>
    </source>
</evidence>
<evidence type="ECO:0000256" key="3">
    <source>
        <dbReference type="ARBA" id="ARBA00022692"/>
    </source>
</evidence>
<keyword evidence="4" id="KW-0653">Protein transport</keyword>
<comment type="caution">
    <text evidence="8">The sequence shown here is derived from an EMBL/GenBank/DDBJ whole genome shotgun (WGS) entry which is preliminary data.</text>
</comment>